<dbReference type="AlphaFoldDB" id="A0A550C191"/>
<comment type="caution">
    <text evidence="3">The sequence shown here is derived from an EMBL/GenBank/DDBJ whole genome shotgun (WGS) entry which is preliminary data.</text>
</comment>
<evidence type="ECO:0000313" key="4">
    <source>
        <dbReference type="Proteomes" id="UP000320762"/>
    </source>
</evidence>
<feature type="transmembrane region" description="Helical" evidence="2">
    <location>
        <begin position="325"/>
        <end position="348"/>
    </location>
</feature>
<dbReference type="EMBL" id="VDMD01000035">
    <property type="protein sequence ID" value="TRM58564.1"/>
    <property type="molecule type" value="Genomic_DNA"/>
</dbReference>
<feature type="transmembrane region" description="Helical" evidence="2">
    <location>
        <begin position="214"/>
        <end position="235"/>
    </location>
</feature>
<protein>
    <submittedName>
        <fullName evidence="3">Uncharacterized protein</fullName>
    </submittedName>
</protein>
<feature type="transmembrane region" description="Helical" evidence="2">
    <location>
        <begin position="162"/>
        <end position="186"/>
    </location>
</feature>
<accession>A0A550C191</accession>
<keyword evidence="2" id="KW-0472">Membrane</keyword>
<evidence type="ECO:0000256" key="1">
    <source>
        <dbReference type="SAM" id="MobiDB-lite"/>
    </source>
</evidence>
<gene>
    <name evidence="3" type="ORF">BD626DRAFT_586175</name>
</gene>
<evidence type="ECO:0000256" key="2">
    <source>
        <dbReference type="SAM" id="Phobius"/>
    </source>
</evidence>
<proteinExistence type="predicted"/>
<keyword evidence="4" id="KW-1185">Reference proteome</keyword>
<sequence>MRRQRVRLLAPLIKTSRRPTTHIIITLTPCRTDSMPQAYVHHSAPSCVPPDTQAYLPLSPPPARTRVSRSSTHQSHNPAHSLRPTSNEATRHPRHRPSRPTEVNIRYRRPEPTPDPEARRASVTGEHDHDLQAPDHQSQRDRNHRRPRPSAVHSFFKKTGSVFLSLLSMLLATGCAAGAGAVLMLVGKPLLDWVTASDTSQTSTATPPARPAPVAQSGAVGGALAFLIPCGIFLINEVVAPRDLMFGPARRRFENFVLDRWGARAKIQVWATIVADAAVYLLVSLFFAVGVGIWAGFLPLGMQGTHVDDDSTIAQTVVDGLKSSLLGWAVLHVGLAVVVVLALLARFIPRHFKG</sequence>
<name>A0A550C191_9AGAR</name>
<dbReference type="Proteomes" id="UP000320762">
    <property type="component" value="Unassembled WGS sequence"/>
</dbReference>
<feature type="region of interest" description="Disordered" evidence="1">
    <location>
        <begin position="51"/>
        <end position="152"/>
    </location>
</feature>
<keyword evidence="2" id="KW-0812">Transmembrane</keyword>
<reference evidence="3 4" key="1">
    <citation type="journal article" date="2019" name="New Phytol.">
        <title>Comparative genomics reveals unique wood-decay strategies and fruiting body development in the Schizophyllaceae.</title>
        <authorList>
            <person name="Almasi E."/>
            <person name="Sahu N."/>
            <person name="Krizsan K."/>
            <person name="Balint B."/>
            <person name="Kovacs G.M."/>
            <person name="Kiss B."/>
            <person name="Cseklye J."/>
            <person name="Drula E."/>
            <person name="Henrissat B."/>
            <person name="Nagy I."/>
            <person name="Chovatia M."/>
            <person name="Adam C."/>
            <person name="LaButti K."/>
            <person name="Lipzen A."/>
            <person name="Riley R."/>
            <person name="Grigoriev I.V."/>
            <person name="Nagy L.G."/>
        </authorList>
    </citation>
    <scope>NUCLEOTIDE SEQUENCE [LARGE SCALE GENOMIC DNA]</scope>
    <source>
        <strain evidence="3 4">NL-1724</strain>
    </source>
</reference>
<keyword evidence="2" id="KW-1133">Transmembrane helix</keyword>
<feature type="compositionally biased region" description="Polar residues" evidence="1">
    <location>
        <begin position="68"/>
        <end position="88"/>
    </location>
</feature>
<feature type="compositionally biased region" description="Basic and acidic residues" evidence="1">
    <location>
        <begin position="108"/>
        <end position="141"/>
    </location>
</feature>
<evidence type="ECO:0000313" key="3">
    <source>
        <dbReference type="EMBL" id="TRM58564.1"/>
    </source>
</evidence>
<feature type="transmembrane region" description="Helical" evidence="2">
    <location>
        <begin position="269"/>
        <end position="297"/>
    </location>
</feature>
<organism evidence="3 4">
    <name type="scientific">Schizophyllum amplum</name>
    <dbReference type="NCBI Taxonomy" id="97359"/>
    <lineage>
        <taxon>Eukaryota</taxon>
        <taxon>Fungi</taxon>
        <taxon>Dikarya</taxon>
        <taxon>Basidiomycota</taxon>
        <taxon>Agaricomycotina</taxon>
        <taxon>Agaricomycetes</taxon>
        <taxon>Agaricomycetidae</taxon>
        <taxon>Agaricales</taxon>
        <taxon>Schizophyllaceae</taxon>
        <taxon>Schizophyllum</taxon>
    </lineage>
</organism>